<gene>
    <name evidence="1" type="ORF">V3328_23495</name>
</gene>
<keyword evidence="2" id="KW-1185">Reference proteome</keyword>
<dbReference type="RefSeq" id="WP_340332165.1">
    <property type="nucleotide sequence ID" value="NZ_JAZHOF010000012.1"/>
</dbReference>
<organism evidence="1 2">
    <name type="scientific">Microbaculum marinum</name>
    <dbReference type="NCBI Taxonomy" id="1764581"/>
    <lineage>
        <taxon>Bacteria</taxon>
        <taxon>Pseudomonadati</taxon>
        <taxon>Pseudomonadota</taxon>
        <taxon>Alphaproteobacteria</taxon>
        <taxon>Hyphomicrobiales</taxon>
        <taxon>Tepidamorphaceae</taxon>
        <taxon>Microbaculum</taxon>
    </lineage>
</organism>
<dbReference type="Proteomes" id="UP001378188">
    <property type="component" value="Unassembled WGS sequence"/>
</dbReference>
<protein>
    <submittedName>
        <fullName evidence="1">Uncharacterized protein</fullName>
    </submittedName>
</protein>
<dbReference type="AlphaFoldDB" id="A0AAW9RVY0"/>
<sequence length="200" mass="20994">MKPLQGMKPHWVTSTWRFEMPTSFNTNFNVRAALAATAVAAITLASAGAAQAKSDSVFSHLKGQPGQAGAAAEVYEPAQTLPAPKDSRPFRQTKRVLCNTEEVCTFLLQKVRANRLLELQNISCFTTGMSPGAVLTNSPDPDDLETSVVAVIPAINDSVSATNGAGPYYFKGGEQVIILMSGLAGGVGVCSIYGTISKAG</sequence>
<evidence type="ECO:0000313" key="2">
    <source>
        <dbReference type="Proteomes" id="UP001378188"/>
    </source>
</evidence>
<dbReference type="EMBL" id="JAZHOF010000012">
    <property type="protein sequence ID" value="MEJ8574463.1"/>
    <property type="molecule type" value="Genomic_DNA"/>
</dbReference>
<name>A0AAW9RVY0_9HYPH</name>
<comment type="caution">
    <text evidence="1">The sequence shown here is derived from an EMBL/GenBank/DDBJ whole genome shotgun (WGS) entry which is preliminary data.</text>
</comment>
<evidence type="ECO:0000313" key="1">
    <source>
        <dbReference type="EMBL" id="MEJ8574463.1"/>
    </source>
</evidence>
<accession>A0AAW9RVY0</accession>
<reference evidence="1 2" key="1">
    <citation type="submission" date="2024-02" db="EMBL/GenBank/DDBJ databases">
        <title>Genome analysis and characterization of Microbaculum marinisediminis sp. nov., isolated from marine sediment.</title>
        <authorList>
            <person name="Du Z.-J."/>
            <person name="Ye Y.-Q."/>
            <person name="Zhang Z.-R."/>
            <person name="Yuan S.-M."/>
            <person name="Zhang X.-Y."/>
        </authorList>
    </citation>
    <scope>NUCLEOTIDE SEQUENCE [LARGE SCALE GENOMIC DNA]</scope>
    <source>
        <strain evidence="1 2">SDUM1044001</strain>
    </source>
</reference>
<proteinExistence type="predicted"/>